<protein>
    <submittedName>
        <fullName evidence="1">Uncharacterized protein</fullName>
    </submittedName>
</protein>
<gene>
    <name evidence="1" type="ORF">IAA60_03060</name>
</gene>
<comment type="caution">
    <text evidence="1">The sequence shown here is derived from an EMBL/GenBank/DDBJ whole genome shotgun (WGS) entry which is preliminary data.</text>
</comment>
<reference evidence="1" key="2">
    <citation type="journal article" date="2021" name="PeerJ">
        <title>Extensive microbial diversity within the chicken gut microbiome revealed by metagenomics and culture.</title>
        <authorList>
            <person name="Gilroy R."/>
            <person name="Ravi A."/>
            <person name="Getino M."/>
            <person name="Pursley I."/>
            <person name="Horton D.L."/>
            <person name="Alikhan N.F."/>
            <person name="Baker D."/>
            <person name="Gharbi K."/>
            <person name="Hall N."/>
            <person name="Watson M."/>
            <person name="Adriaenssens E.M."/>
            <person name="Foster-Nyarko E."/>
            <person name="Jarju S."/>
            <person name="Secka A."/>
            <person name="Antonio M."/>
            <person name="Oren A."/>
            <person name="Chaudhuri R.R."/>
            <person name="La Ragione R."/>
            <person name="Hildebrand F."/>
            <person name="Pallen M.J."/>
        </authorList>
    </citation>
    <scope>NUCLEOTIDE SEQUENCE</scope>
    <source>
        <strain evidence="1">CHK181-108</strain>
    </source>
</reference>
<dbReference type="AlphaFoldDB" id="A0A9D1KPG9"/>
<evidence type="ECO:0000313" key="1">
    <source>
        <dbReference type="EMBL" id="HIT84869.1"/>
    </source>
</evidence>
<evidence type="ECO:0000313" key="2">
    <source>
        <dbReference type="Proteomes" id="UP000824165"/>
    </source>
</evidence>
<name>A0A9D1KPG9_9FIRM</name>
<dbReference type="Proteomes" id="UP000824165">
    <property type="component" value="Unassembled WGS sequence"/>
</dbReference>
<dbReference type="EMBL" id="DVLU01000028">
    <property type="protein sequence ID" value="HIT84869.1"/>
    <property type="molecule type" value="Genomic_DNA"/>
</dbReference>
<proteinExistence type="predicted"/>
<reference evidence="1" key="1">
    <citation type="submission" date="2020-10" db="EMBL/GenBank/DDBJ databases">
        <authorList>
            <person name="Gilroy R."/>
        </authorList>
    </citation>
    <scope>NUCLEOTIDE SEQUENCE</scope>
    <source>
        <strain evidence="1">CHK181-108</strain>
    </source>
</reference>
<accession>A0A9D1KPG9</accession>
<sequence>MVNESFSVLSEHERSSKLRTVLKNRSEGRISESEIRAVMDVISLKKQYAIRIYIEPDEFRKNLVLADPSRSKTVFGSAIAGVPGLSERFFSGTHAAAYITKNNVDIIHIYIPQQRMGKGED</sequence>
<organism evidence="1 2">
    <name type="scientific">Candidatus Ornithomonoglobus intestinigallinarum</name>
    <dbReference type="NCBI Taxonomy" id="2840894"/>
    <lineage>
        <taxon>Bacteria</taxon>
        <taxon>Bacillati</taxon>
        <taxon>Bacillota</taxon>
        <taxon>Clostridia</taxon>
        <taxon>Candidatus Ornithomonoglobus</taxon>
    </lineage>
</organism>